<keyword evidence="1" id="KW-0732">Signal</keyword>
<organism evidence="2 3">
    <name type="scientific">Paenimyroides baculatum</name>
    <dbReference type="NCBI Taxonomy" id="2608000"/>
    <lineage>
        <taxon>Bacteria</taxon>
        <taxon>Pseudomonadati</taxon>
        <taxon>Bacteroidota</taxon>
        <taxon>Flavobacteriia</taxon>
        <taxon>Flavobacteriales</taxon>
        <taxon>Flavobacteriaceae</taxon>
        <taxon>Paenimyroides</taxon>
    </lineage>
</organism>
<evidence type="ECO:0000313" key="3">
    <source>
        <dbReference type="Proteomes" id="UP000325141"/>
    </source>
</evidence>
<protein>
    <recommendedName>
        <fullName evidence="4">GLPGLI family protein</fullName>
    </recommendedName>
</protein>
<proteinExistence type="predicted"/>
<feature type="chain" id="PRO_5024311009" description="GLPGLI family protein" evidence="1">
    <location>
        <begin position="20"/>
        <end position="247"/>
    </location>
</feature>
<keyword evidence="3" id="KW-1185">Reference proteome</keyword>
<dbReference type="EMBL" id="VWSG01000003">
    <property type="protein sequence ID" value="KAA5535871.1"/>
    <property type="molecule type" value="Genomic_DNA"/>
</dbReference>
<comment type="caution">
    <text evidence="2">The sequence shown here is derived from an EMBL/GenBank/DDBJ whole genome shotgun (WGS) entry which is preliminary data.</text>
</comment>
<evidence type="ECO:0008006" key="4">
    <source>
        <dbReference type="Google" id="ProtNLM"/>
    </source>
</evidence>
<gene>
    <name evidence="2" type="ORF">F0460_05385</name>
</gene>
<sequence>MKKVIFLTCLLFFSLQVLAQKTQEELLIESFLELNSVETSEDESELNSAVQKFDTQLIYTLENDEIRSFKNFENGLDSLYTDFTFKESGDYELFTLRNGFDRWNYILKDKKVILKELKTFDYYDQIHPLDNDEFLLIKRMDEMSFTCCEVYIYQSKAKLTARKALSVCSWTNVDNSRTGEKDPETGLYTIEGGMEYLKPLEIRFDTKRKIISYSFLSQINGKTITRKAKYKNGTFKIKSYDARTFDE</sequence>
<accession>A0A5M6CKZ6</accession>
<feature type="signal peptide" evidence="1">
    <location>
        <begin position="1"/>
        <end position="19"/>
    </location>
</feature>
<dbReference type="RefSeq" id="WP_150011035.1">
    <property type="nucleotide sequence ID" value="NZ_VWSG01000003.1"/>
</dbReference>
<reference evidence="2 3" key="1">
    <citation type="submission" date="2019-09" db="EMBL/GenBank/DDBJ databases">
        <title>Genome sequence and assembly of Flavobacterium sp.</title>
        <authorList>
            <person name="Chhetri G."/>
        </authorList>
    </citation>
    <scope>NUCLEOTIDE SEQUENCE [LARGE SCALE GENOMIC DNA]</scope>
    <source>
        <strain evidence="2 3">SNL9</strain>
    </source>
</reference>
<dbReference type="Proteomes" id="UP000325141">
    <property type="component" value="Unassembled WGS sequence"/>
</dbReference>
<evidence type="ECO:0000256" key="1">
    <source>
        <dbReference type="SAM" id="SignalP"/>
    </source>
</evidence>
<name>A0A5M6CKZ6_9FLAO</name>
<evidence type="ECO:0000313" key="2">
    <source>
        <dbReference type="EMBL" id="KAA5535871.1"/>
    </source>
</evidence>
<dbReference type="AlphaFoldDB" id="A0A5M6CKZ6"/>